<evidence type="ECO:0000256" key="5">
    <source>
        <dbReference type="ARBA" id="ARBA00023163"/>
    </source>
</evidence>
<dbReference type="Pfam" id="PF04542">
    <property type="entry name" value="Sigma70_r2"/>
    <property type="match status" value="1"/>
</dbReference>
<dbReference type="AlphaFoldDB" id="A0A6J7EQX7"/>
<keyword evidence="4" id="KW-0238">DNA-binding</keyword>
<evidence type="ECO:0000256" key="1">
    <source>
        <dbReference type="ARBA" id="ARBA00010641"/>
    </source>
</evidence>
<dbReference type="Gene3D" id="1.10.10.10">
    <property type="entry name" value="Winged helix-like DNA-binding domain superfamily/Winged helix DNA-binding domain"/>
    <property type="match status" value="1"/>
</dbReference>
<dbReference type="PANTHER" id="PTHR43133:SF50">
    <property type="entry name" value="ECF RNA POLYMERASE SIGMA FACTOR SIGM"/>
    <property type="match status" value="1"/>
</dbReference>
<feature type="domain" description="RNA polymerase sigma factor 70 region 4 type 2" evidence="7">
    <location>
        <begin position="112"/>
        <end position="163"/>
    </location>
</feature>
<dbReference type="InterPro" id="IPR036388">
    <property type="entry name" value="WH-like_DNA-bd_sf"/>
</dbReference>
<dbReference type="SUPFAM" id="SSF88659">
    <property type="entry name" value="Sigma3 and sigma4 domains of RNA polymerase sigma factors"/>
    <property type="match status" value="1"/>
</dbReference>
<dbReference type="InterPro" id="IPR014284">
    <property type="entry name" value="RNA_pol_sigma-70_dom"/>
</dbReference>
<dbReference type="InterPro" id="IPR039425">
    <property type="entry name" value="RNA_pol_sigma-70-like"/>
</dbReference>
<dbReference type="GO" id="GO:0006352">
    <property type="term" value="P:DNA-templated transcription initiation"/>
    <property type="evidence" value="ECO:0007669"/>
    <property type="project" value="InterPro"/>
</dbReference>
<dbReference type="InterPro" id="IPR013325">
    <property type="entry name" value="RNA_pol_sigma_r2"/>
</dbReference>
<accession>A0A6J7EQX7</accession>
<protein>
    <submittedName>
        <fullName evidence="8">Unannotated protein</fullName>
    </submittedName>
</protein>
<keyword evidence="5" id="KW-0804">Transcription</keyword>
<gene>
    <name evidence="8" type="ORF">UFOPK3376_01611</name>
</gene>
<evidence type="ECO:0000256" key="2">
    <source>
        <dbReference type="ARBA" id="ARBA00023015"/>
    </source>
</evidence>
<evidence type="ECO:0000259" key="6">
    <source>
        <dbReference type="Pfam" id="PF04542"/>
    </source>
</evidence>
<dbReference type="SUPFAM" id="SSF88946">
    <property type="entry name" value="Sigma2 domain of RNA polymerase sigma factors"/>
    <property type="match status" value="1"/>
</dbReference>
<comment type="similarity">
    <text evidence="1">Belongs to the sigma-70 factor family. ECF subfamily.</text>
</comment>
<organism evidence="8">
    <name type="scientific">freshwater metagenome</name>
    <dbReference type="NCBI Taxonomy" id="449393"/>
    <lineage>
        <taxon>unclassified sequences</taxon>
        <taxon>metagenomes</taxon>
        <taxon>ecological metagenomes</taxon>
    </lineage>
</organism>
<evidence type="ECO:0000259" key="7">
    <source>
        <dbReference type="Pfam" id="PF08281"/>
    </source>
</evidence>
<dbReference type="PANTHER" id="PTHR43133">
    <property type="entry name" value="RNA POLYMERASE ECF-TYPE SIGMA FACTO"/>
    <property type="match status" value="1"/>
</dbReference>
<sequence length="174" mass="19362">MSSAVTIAFMNEPRVVDDLESLFRAHHGRLVRALTVACGNEQAAADAVQHAFVKAHLRWRSIMNYDDPVGWIRRVAINKLRDEHRSDARKGRVVERLAAEPERDVQPPQLDDVAAMLQGLPRQQRLSLALFYVDGLSVAETATTLGISQGAVKFHLHQGRTTLRGQLGEGDPHE</sequence>
<dbReference type="GO" id="GO:0016987">
    <property type="term" value="F:sigma factor activity"/>
    <property type="evidence" value="ECO:0007669"/>
    <property type="project" value="UniProtKB-KW"/>
</dbReference>
<dbReference type="InterPro" id="IPR013324">
    <property type="entry name" value="RNA_pol_sigma_r3/r4-like"/>
</dbReference>
<evidence type="ECO:0000256" key="3">
    <source>
        <dbReference type="ARBA" id="ARBA00023082"/>
    </source>
</evidence>
<proteinExistence type="inferred from homology"/>
<feature type="domain" description="RNA polymerase sigma-70 region 2" evidence="6">
    <location>
        <begin position="22"/>
        <end position="89"/>
    </location>
</feature>
<name>A0A6J7EQX7_9ZZZZ</name>
<dbReference type="InterPro" id="IPR007627">
    <property type="entry name" value="RNA_pol_sigma70_r2"/>
</dbReference>
<dbReference type="EMBL" id="CAFBLP010000038">
    <property type="protein sequence ID" value="CAB4881853.1"/>
    <property type="molecule type" value="Genomic_DNA"/>
</dbReference>
<dbReference type="NCBIfam" id="TIGR02937">
    <property type="entry name" value="sigma70-ECF"/>
    <property type="match status" value="1"/>
</dbReference>
<keyword evidence="2" id="KW-0805">Transcription regulation</keyword>
<dbReference type="GO" id="GO:0003677">
    <property type="term" value="F:DNA binding"/>
    <property type="evidence" value="ECO:0007669"/>
    <property type="project" value="UniProtKB-KW"/>
</dbReference>
<dbReference type="InterPro" id="IPR013249">
    <property type="entry name" value="RNA_pol_sigma70_r4_t2"/>
</dbReference>
<dbReference type="Pfam" id="PF08281">
    <property type="entry name" value="Sigma70_r4_2"/>
    <property type="match status" value="1"/>
</dbReference>
<evidence type="ECO:0000313" key="8">
    <source>
        <dbReference type="EMBL" id="CAB4881853.1"/>
    </source>
</evidence>
<reference evidence="8" key="1">
    <citation type="submission" date="2020-05" db="EMBL/GenBank/DDBJ databases">
        <authorList>
            <person name="Chiriac C."/>
            <person name="Salcher M."/>
            <person name="Ghai R."/>
            <person name="Kavagutti S V."/>
        </authorList>
    </citation>
    <scope>NUCLEOTIDE SEQUENCE</scope>
</reference>
<dbReference type="Gene3D" id="1.10.1740.10">
    <property type="match status" value="1"/>
</dbReference>
<keyword evidence="3" id="KW-0731">Sigma factor</keyword>
<evidence type="ECO:0000256" key="4">
    <source>
        <dbReference type="ARBA" id="ARBA00023125"/>
    </source>
</evidence>